<proteinExistence type="predicted"/>
<evidence type="ECO:0000313" key="1">
    <source>
        <dbReference type="EMBL" id="GLC88420.1"/>
    </source>
</evidence>
<reference evidence="1" key="1">
    <citation type="submission" date="2022-08" db="EMBL/GenBank/DDBJ databases">
        <title>Draft genome sequence of Lysinibacillus sp. strain KH24.</title>
        <authorList>
            <person name="Kanbe H."/>
            <person name="Itoh H."/>
        </authorList>
    </citation>
    <scope>NUCLEOTIDE SEQUENCE</scope>
    <source>
        <strain evidence="1">KH24</strain>
    </source>
</reference>
<keyword evidence="2" id="KW-1185">Reference proteome</keyword>
<dbReference type="Proteomes" id="UP001065593">
    <property type="component" value="Unassembled WGS sequence"/>
</dbReference>
<sequence>MTGNIATIITKLNKACDDMDFVSARVLIETNLVKLSEGKYYRLLNTNGQVLLKHILANSKNSQKGSNPLTRAELLIINRVNEYCTNFDIPMLKRTLKTSLELMQREEITPLLNSDAKIILHDMGALLGVNQLQ</sequence>
<accession>A0ABQ5NJ71</accession>
<evidence type="ECO:0000313" key="2">
    <source>
        <dbReference type="Proteomes" id="UP001065593"/>
    </source>
</evidence>
<protein>
    <submittedName>
        <fullName evidence="1">Uncharacterized protein</fullName>
    </submittedName>
</protein>
<gene>
    <name evidence="1" type="ORF">LYSBPC_15470</name>
</gene>
<name>A0ABQ5NJ71_9BACI</name>
<dbReference type="RefSeq" id="WP_264988187.1">
    <property type="nucleotide sequence ID" value="NZ_BRZA01000002.1"/>
</dbReference>
<organism evidence="1 2">
    <name type="scientific">Lysinibacillus piscis</name>
    <dbReference type="NCBI Taxonomy" id="2518931"/>
    <lineage>
        <taxon>Bacteria</taxon>
        <taxon>Bacillati</taxon>
        <taxon>Bacillota</taxon>
        <taxon>Bacilli</taxon>
        <taxon>Bacillales</taxon>
        <taxon>Bacillaceae</taxon>
        <taxon>Lysinibacillus</taxon>
    </lineage>
</organism>
<dbReference type="EMBL" id="BRZA01000002">
    <property type="protein sequence ID" value="GLC88420.1"/>
    <property type="molecule type" value="Genomic_DNA"/>
</dbReference>
<comment type="caution">
    <text evidence="1">The sequence shown here is derived from an EMBL/GenBank/DDBJ whole genome shotgun (WGS) entry which is preliminary data.</text>
</comment>